<comment type="caution">
    <text evidence="1">The sequence shown here is derived from an EMBL/GenBank/DDBJ whole genome shotgun (WGS) entry which is preliminary data.</text>
</comment>
<gene>
    <name evidence="1" type="ORF">VA599_00475</name>
</gene>
<dbReference type="RefSeq" id="WP_346787307.1">
    <property type="nucleotide sequence ID" value="NZ_JAYFSJ010000001.1"/>
</dbReference>
<reference evidence="1 2" key="1">
    <citation type="submission" date="2023-12" db="EMBL/GenBank/DDBJ databases">
        <title>Chromobacterium sp. strain TRC.1.1.SA producing antimicrobial pigment.</title>
        <authorList>
            <person name="Verma N."/>
            <person name="Choksket S."/>
            <person name="Pinnaka A.K."/>
            <person name="Korpole S."/>
        </authorList>
    </citation>
    <scope>NUCLEOTIDE SEQUENCE [LARGE SCALE GENOMIC DNA]</scope>
    <source>
        <strain evidence="1 2">TRC1.1.SA</strain>
    </source>
</reference>
<accession>A0ABV0CDP2</accession>
<protein>
    <recommendedName>
        <fullName evidence="3">AP2 domain-containing protein</fullName>
    </recommendedName>
</protein>
<evidence type="ECO:0000313" key="2">
    <source>
        <dbReference type="Proteomes" id="UP001405405"/>
    </source>
</evidence>
<evidence type="ECO:0008006" key="3">
    <source>
        <dbReference type="Google" id="ProtNLM"/>
    </source>
</evidence>
<dbReference type="Proteomes" id="UP001405405">
    <property type="component" value="Unassembled WGS sequence"/>
</dbReference>
<evidence type="ECO:0000313" key="1">
    <source>
        <dbReference type="EMBL" id="MEN7429196.1"/>
    </source>
</evidence>
<keyword evidence="2" id="KW-1185">Reference proteome</keyword>
<proteinExistence type="predicted"/>
<dbReference type="EMBL" id="JAYFSJ010000001">
    <property type="protein sequence ID" value="MEN7429196.1"/>
    <property type="molecule type" value="Genomic_DNA"/>
</dbReference>
<name>A0ABV0CDP2_9NEIS</name>
<organism evidence="1 2">
    <name type="scientific">Chromobacterium indicum</name>
    <dbReference type="NCBI Taxonomy" id="3110228"/>
    <lineage>
        <taxon>Bacteria</taxon>
        <taxon>Pseudomonadati</taxon>
        <taxon>Pseudomonadota</taxon>
        <taxon>Betaproteobacteria</taxon>
        <taxon>Neisseriales</taxon>
        <taxon>Chromobacteriaceae</taxon>
        <taxon>Chromobacterium</taxon>
    </lineage>
</organism>
<sequence length="186" mass="21373">MKSKLLHILQHSRGLDEYGQGRRYRNHYVAGGKDINHCRELVTMGYMEERPASELTGGSPWFFVTCAGDQAIDQFSPAPPPPPVLTKAQRNYQDYLDADGCTGDSFADHLGIAKPEVERELQWIDGHLNDGKWISGRHEWRYRYRRVARNRYWGQDVVAGQWKPTKQEAKASYKAALQVRRQRVAA</sequence>